<dbReference type="RefSeq" id="WP_007184110.1">
    <property type="nucleotide sequence ID" value="NZ_AKGD01000001.1"/>
</dbReference>
<feature type="transmembrane region" description="Helical" evidence="14">
    <location>
        <begin position="207"/>
        <end position="229"/>
    </location>
</feature>
<dbReference type="Proteomes" id="UP000003704">
    <property type="component" value="Unassembled WGS sequence"/>
</dbReference>
<evidence type="ECO:0000256" key="2">
    <source>
        <dbReference type="ARBA" id="ARBA00008627"/>
    </source>
</evidence>
<keyword evidence="11" id="KW-0046">Antibiotic resistance</keyword>
<feature type="transmembrane region" description="Helical" evidence="14">
    <location>
        <begin position="422"/>
        <end position="440"/>
    </location>
</feature>
<keyword evidence="10 14" id="KW-0472">Membrane</keyword>
<feature type="transmembrane region" description="Helical" evidence="14">
    <location>
        <begin position="49"/>
        <end position="67"/>
    </location>
</feature>
<dbReference type="EMBL" id="AKGD01000001">
    <property type="protein sequence ID" value="EIT71018.1"/>
    <property type="molecule type" value="Genomic_DNA"/>
</dbReference>
<keyword evidence="9" id="KW-0443">Lipid metabolism</keyword>
<evidence type="ECO:0000256" key="7">
    <source>
        <dbReference type="ARBA" id="ARBA00022692"/>
    </source>
</evidence>
<evidence type="ECO:0000313" key="17">
    <source>
        <dbReference type="Proteomes" id="UP000003704"/>
    </source>
</evidence>
<feature type="transmembrane region" description="Helical" evidence="14">
    <location>
        <begin position="366"/>
        <end position="386"/>
    </location>
</feature>
<dbReference type="EC" id="2.3.2.3" evidence="3"/>
<dbReference type="PANTHER" id="PTHR34697:SF2">
    <property type="entry name" value="PHOSPHATIDYLGLYCEROL LYSYLTRANSFERASE"/>
    <property type="match status" value="1"/>
</dbReference>
<dbReference type="InterPro" id="IPR016181">
    <property type="entry name" value="Acyl_CoA_acyltransferase"/>
</dbReference>
<keyword evidence="7 14" id="KW-0812">Transmembrane</keyword>
<dbReference type="NCBIfam" id="NF033480">
    <property type="entry name" value="bifunc_MprF"/>
    <property type="match status" value="1"/>
</dbReference>
<dbReference type="GO" id="GO:0055091">
    <property type="term" value="P:phospholipid homeostasis"/>
    <property type="evidence" value="ECO:0007669"/>
    <property type="project" value="TreeGrafter"/>
</dbReference>
<feature type="transmembrane region" description="Helical" evidence="14">
    <location>
        <begin position="12"/>
        <end position="29"/>
    </location>
</feature>
<dbReference type="InterPro" id="IPR022791">
    <property type="entry name" value="L-PG_synthase/AglD"/>
</dbReference>
<evidence type="ECO:0000256" key="5">
    <source>
        <dbReference type="ARBA" id="ARBA00022475"/>
    </source>
</evidence>
<evidence type="ECO:0000259" key="15">
    <source>
        <dbReference type="Pfam" id="PF09924"/>
    </source>
</evidence>
<feature type="transmembrane region" description="Helical" evidence="14">
    <location>
        <begin position="398"/>
        <end position="416"/>
    </location>
</feature>
<evidence type="ECO:0000256" key="12">
    <source>
        <dbReference type="ARBA" id="ARBA00031899"/>
    </source>
</evidence>
<feature type="transmembrane region" description="Helical" evidence="14">
    <location>
        <begin position="325"/>
        <end position="346"/>
    </location>
</feature>
<protein>
    <recommendedName>
        <fullName evidence="4">Phosphatidylglycerol lysyltransferase</fullName>
        <ecNumber evidence="3">2.3.2.3</ecNumber>
    </recommendedName>
    <alternativeName>
        <fullName evidence="12">Lysylphosphatidylglycerol synthase</fullName>
    </alternativeName>
</protein>
<accession>I8TBT2</accession>
<evidence type="ECO:0000313" key="16">
    <source>
        <dbReference type="EMBL" id="EIT71018.1"/>
    </source>
</evidence>
<name>I8TBT2_9GAMM</name>
<keyword evidence="8 14" id="KW-1133">Transmembrane helix</keyword>
<dbReference type="STRING" id="1172194.WQQ_11550"/>
<feature type="transmembrane region" description="Helical" evidence="14">
    <location>
        <begin position="163"/>
        <end position="187"/>
    </location>
</feature>
<keyword evidence="17" id="KW-1185">Reference proteome</keyword>
<evidence type="ECO:0000256" key="1">
    <source>
        <dbReference type="ARBA" id="ARBA00004651"/>
    </source>
</evidence>
<evidence type="ECO:0000256" key="11">
    <source>
        <dbReference type="ARBA" id="ARBA00023251"/>
    </source>
</evidence>
<feature type="transmembrane region" description="Helical" evidence="14">
    <location>
        <begin position="452"/>
        <end position="474"/>
    </location>
</feature>
<evidence type="ECO:0000256" key="10">
    <source>
        <dbReference type="ARBA" id="ARBA00023136"/>
    </source>
</evidence>
<feature type="transmembrane region" description="Helical" evidence="14">
    <location>
        <begin position="87"/>
        <end position="106"/>
    </location>
</feature>
<comment type="similarity">
    <text evidence="2">Belongs to the LPG synthase family.</text>
</comment>
<dbReference type="GO" id="GO:0005886">
    <property type="term" value="C:plasma membrane"/>
    <property type="evidence" value="ECO:0007669"/>
    <property type="project" value="UniProtKB-SubCell"/>
</dbReference>
<dbReference type="SUPFAM" id="SSF55729">
    <property type="entry name" value="Acyl-CoA N-acyltransferases (Nat)"/>
    <property type="match status" value="1"/>
</dbReference>
<feature type="domain" description="Phosphatidylglycerol lysyltransferase C-terminal" evidence="15">
    <location>
        <begin position="541"/>
        <end position="826"/>
    </location>
</feature>
<organism evidence="16 17">
    <name type="scientific">Hydrocarboniphaga effusa AP103</name>
    <dbReference type="NCBI Taxonomy" id="1172194"/>
    <lineage>
        <taxon>Bacteria</taxon>
        <taxon>Pseudomonadati</taxon>
        <taxon>Pseudomonadota</taxon>
        <taxon>Gammaproteobacteria</taxon>
        <taxon>Nevskiales</taxon>
        <taxon>Nevskiaceae</taxon>
        <taxon>Hydrocarboniphaga</taxon>
    </lineage>
</organism>
<feature type="transmembrane region" description="Helical" evidence="14">
    <location>
        <begin position="241"/>
        <end position="263"/>
    </location>
</feature>
<keyword evidence="6" id="KW-0808">Transferase</keyword>
<dbReference type="OrthoDB" id="145485at2"/>
<dbReference type="PANTHER" id="PTHR34697">
    <property type="entry name" value="PHOSPHATIDYLGLYCEROL LYSYLTRANSFERASE"/>
    <property type="match status" value="1"/>
</dbReference>
<proteinExistence type="inferred from homology"/>
<feature type="transmembrane region" description="Helical" evidence="14">
    <location>
        <begin position="126"/>
        <end position="151"/>
    </location>
</feature>
<evidence type="ECO:0000256" key="4">
    <source>
        <dbReference type="ARBA" id="ARBA00021546"/>
    </source>
</evidence>
<evidence type="ECO:0000256" key="14">
    <source>
        <dbReference type="SAM" id="Phobius"/>
    </source>
</evidence>
<dbReference type="GO" id="GO:0016755">
    <property type="term" value="F:aminoacyltransferase activity"/>
    <property type="evidence" value="ECO:0007669"/>
    <property type="project" value="TreeGrafter"/>
</dbReference>
<evidence type="ECO:0000256" key="9">
    <source>
        <dbReference type="ARBA" id="ARBA00023098"/>
    </source>
</evidence>
<gene>
    <name evidence="16" type="ORF">WQQ_11550</name>
</gene>
<comment type="caution">
    <text evidence="16">The sequence shown here is derived from an EMBL/GenBank/DDBJ whole genome shotgun (WGS) entry which is preliminary data.</text>
</comment>
<sequence>MPRIEPAQRRALLAALLTLCVFIAALWVLDDSLRHLHLRDIWTPLRTLTTAEIAAAIGWTAASYFALTLYDRLSLDIAGRPLPYPRVATISFIACALAHSLGLSSVSGGSVRLRAYSAEGLSAADIAVVQGLFSLTFLIGAGTLLSGSLLIEPADAARLLHIPAPLAQGLGALLALALVGYALAASLRDQPLRLRHWQIPTPRPTQVLSQFAVSTLDIACSAAALYVLLPGSVEIGYPAFLGIYVIAITLGAISNVPGGLGVFESALMLLLPTTNPAPMLGAILLFRLVYYIGPFIIALLLLGWREMHAVRKPLMRATSLLRRSLESVVPQALAIAVFAAGAVLLFSGSLPAIGQRIDWLAEALPLGVIEASHLAGSALGVGLLILARGLYRRLEAAWWLTLLLLGAGIAASLLKGVDFEEAILLAIIMAVLALSHERFYRKAPLTEAKLSPLWLLNVALVIAAAIWLGFVAFRKVEYAHQLWWQFAFDANAPRMLRASLVAVVIASAYGLWSLLGSVHTEPEAPGDEDLQAARACLGSGSDSLPNLVLLGDKQILFSEQRDAFIMYRRSGRSWIALGDPVGNPARHAELAWRFRELCDEHGGWCVFYQATAEKLPLYLDLGLSLSKLGEEARVPLKAFSLEGKPRAELRTAQRKGQREGLSFSVIGTDEVVTRMDELEKISSAWLSHKSTAEKSFSVGRFDRRYLANFPCAVAQRDGHIVAFANLWKSGDGAELSVDLMRYGADAPKGVMDYLFVELLLWGQQNGYSWFNLGMAPLSGLEHHPLAPLWHRMGLLVHRYGESFYNFDGLRRYKEKYLPVWRPRYLASPGGLALPRVMLDTGALIAGGVKEMVWK</sequence>
<dbReference type="Pfam" id="PF03706">
    <property type="entry name" value="LPG_synthase_TM"/>
    <property type="match status" value="1"/>
</dbReference>
<dbReference type="Pfam" id="PF09924">
    <property type="entry name" value="LPG_synthase_C"/>
    <property type="match status" value="1"/>
</dbReference>
<keyword evidence="5" id="KW-1003">Cell membrane</keyword>
<dbReference type="InterPro" id="IPR051211">
    <property type="entry name" value="PG_lysyltransferase"/>
</dbReference>
<comment type="subcellular location">
    <subcellularLocation>
        <location evidence="1">Cell membrane</location>
        <topology evidence="1">Multi-pass membrane protein</topology>
    </subcellularLocation>
</comment>
<comment type="catalytic activity">
    <reaction evidence="13">
        <text>L-lysyl-tRNA(Lys) + a 1,2-diacyl-sn-glycero-3-phospho-(1'-sn-glycerol) = a 1,2-diacyl-sn-glycero-3-phospho-1'-(3'-O-L-lysyl)-sn-glycerol + tRNA(Lys)</text>
        <dbReference type="Rhea" id="RHEA:10668"/>
        <dbReference type="Rhea" id="RHEA-COMP:9696"/>
        <dbReference type="Rhea" id="RHEA-COMP:9697"/>
        <dbReference type="ChEBI" id="CHEBI:64716"/>
        <dbReference type="ChEBI" id="CHEBI:75792"/>
        <dbReference type="ChEBI" id="CHEBI:78442"/>
        <dbReference type="ChEBI" id="CHEBI:78529"/>
        <dbReference type="EC" id="2.3.2.3"/>
    </reaction>
</comment>
<feature type="transmembrane region" description="Helical" evidence="14">
    <location>
        <begin position="283"/>
        <end position="304"/>
    </location>
</feature>
<evidence type="ECO:0000256" key="13">
    <source>
        <dbReference type="ARBA" id="ARBA00047540"/>
    </source>
</evidence>
<dbReference type="AlphaFoldDB" id="I8TBT2"/>
<dbReference type="PATRIC" id="fig|1172194.4.peg.1109"/>
<dbReference type="InterPro" id="IPR024320">
    <property type="entry name" value="LPG_synthase_C"/>
</dbReference>
<reference evidence="16 17" key="1">
    <citation type="journal article" date="2012" name="J. Bacteriol.">
        <title>Genome Sequence of n-Alkane-Degrading Hydrocarboniphaga effusa Strain AP103T (ATCC BAA-332T).</title>
        <authorList>
            <person name="Chang H.K."/>
            <person name="Zylstra G.J."/>
            <person name="Chae J.C."/>
        </authorList>
    </citation>
    <scope>NUCLEOTIDE SEQUENCE [LARGE SCALE GENOMIC DNA]</scope>
    <source>
        <strain evidence="16 17">AP103</strain>
    </source>
</reference>
<evidence type="ECO:0000256" key="8">
    <source>
        <dbReference type="ARBA" id="ARBA00022989"/>
    </source>
</evidence>
<evidence type="ECO:0000256" key="3">
    <source>
        <dbReference type="ARBA" id="ARBA00012014"/>
    </source>
</evidence>
<evidence type="ECO:0000256" key="6">
    <source>
        <dbReference type="ARBA" id="ARBA00022679"/>
    </source>
</evidence>